<dbReference type="InterPro" id="IPR035959">
    <property type="entry name" value="RutC-like_sf"/>
</dbReference>
<dbReference type="CDD" id="cd00448">
    <property type="entry name" value="YjgF_YER057c_UK114_family"/>
    <property type="match status" value="1"/>
</dbReference>
<evidence type="ECO:0000313" key="3">
    <source>
        <dbReference type="Proteomes" id="UP000264071"/>
    </source>
</evidence>
<sequence>MPAESSASSSTPNESTARAWSSVMLPDLPPPAGAYSPGVRTANGASLLFVSGQTPRDPATGQIVGTTFEEQTRYTLANLERVIRTGGATLADVVSVTVYLVDENDWGEFDRIYRTVFTPPYPTRAVVGASLRGILVEISAIAAVR</sequence>
<dbReference type="PANTHER" id="PTHR11803">
    <property type="entry name" value="2-IMINOBUTANOATE/2-IMINOPROPANOATE DEAMINASE RIDA"/>
    <property type="match status" value="1"/>
</dbReference>
<dbReference type="GO" id="GO:0005829">
    <property type="term" value="C:cytosol"/>
    <property type="evidence" value="ECO:0007669"/>
    <property type="project" value="TreeGrafter"/>
</dbReference>
<dbReference type="SUPFAM" id="SSF55298">
    <property type="entry name" value="YjgF-like"/>
    <property type="match status" value="1"/>
</dbReference>
<name>A0A3D4VBB5_9BACT</name>
<dbReference type="GO" id="GO:0019239">
    <property type="term" value="F:deaminase activity"/>
    <property type="evidence" value="ECO:0007669"/>
    <property type="project" value="TreeGrafter"/>
</dbReference>
<dbReference type="EMBL" id="DPIY01000010">
    <property type="protein sequence ID" value="HCT58410.1"/>
    <property type="molecule type" value="Genomic_DNA"/>
</dbReference>
<dbReference type="Proteomes" id="UP000264071">
    <property type="component" value="Unassembled WGS sequence"/>
</dbReference>
<comment type="similarity">
    <text evidence="1">Belongs to the RutC family.</text>
</comment>
<dbReference type="PANTHER" id="PTHR11803:SF58">
    <property type="entry name" value="PROTEIN HMF1-RELATED"/>
    <property type="match status" value="1"/>
</dbReference>
<dbReference type="Gene3D" id="3.30.1330.40">
    <property type="entry name" value="RutC-like"/>
    <property type="match status" value="1"/>
</dbReference>
<dbReference type="InterPro" id="IPR006175">
    <property type="entry name" value="YjgF/YER057c/UK114"/>
</dbReference>
<gene>
    <name evidence="2" type="ORF">DGD08_14495</name>
</gene>
<dbReference type="Pfam" id="PF01042">
    <property type="entry name" value="Ribonuc_L-PSP"/>
    <property type="match status" value="1"/>
</dbReference>
<organism evidence="2 3">
    <name type="scientific">Gemmatimonas aurantiaca</name>
    <dbReference type="NCBI Taxonomy" id="173480"/>
    <lineage>
        <taxon>Bacteria</taxon>
        <taxon>Pseudomonadati</taxon>
        <taxon>Gemmatimonadota</taxon>
        <taxon>Gemmatimonadia</taxon>
        <taxon>Gemmatimonadales</taxon>
        <taxon>Gemmatimonadaceae</taxon>
        <taxon>Gemmatimonas</taxon>
    </lineage>
</organism>
<dbReference type="AlphaFoldDB" id="A0A3D4VBB5"/>
<evidence type="ECO:0000313" key="2">
    <source>
        <dbReference type="EMBL" id="HCT58410.1"/>
    </source>
</evidence>
<accession>A0A3D4VBB5</accession>
<protein>
    <recommendedName>
        <fullName evidence="4">RidA family protein</fullName>
    </recommendedName>
</protein>
<evidence type="ECO:0008006" key="4">
    <source>
        <dbReference type="Google" id="ProtNLM"/>
    </source>
</evidence>
<reference evidence="2 3" key="1">
    <citation type="journal article" date="2018" name="Nat. Biotechnol.">
        <title>A standardized bacterial taxonomy based on genome phylogeny substantially revises the tree of life.</title>
        <authorList>
            <person name="Parks D.H."/>
            <person name="Chuvochina M."/>
            <person name="Waite D.W."/>
            <person name="Rinke C."/>
            <person name="Skarshewski A."/>
            <person name="Chaumeil P.A."/>
            <person name="Hugenholtz P."/>
        </authorList>
    </citation>
    <scope>NUCLEOTIDE SEQUENCE [LARGE SCALE GENOMIC DNA]</scope>
    <source>
        <strain evidence="2">UBA8844</strain>
    </source>
</reference>
<evidence type="ECO:0000256" key="1">
    <source>
        <dbReference type="ARBA" id="ARBA00010552"/>
    </source>
</evidence>
<comment type="caution">
    <text evidence="2">The sequence shown here is derived from an EMBL/GenBank/DDBJ whole genome shotgun (WGS) entry which is preliminary data.</text>
</comment>
<proteinExistence type="inferred from homology"/>